<reference evidence="1 2" key="1">
    <citation type="submission" date="2020-04" db="EMBL/GenBank/DDBJ databases">
        <authorList>
            <person name="De Canck E."/>
        </authorList>
    </citation>
    <scope>NUCLEOTIDE SEQUENCE [LARGE SCALE GENOMIC DNA]</scope>
    <source>
        <strain evidence="1 2">LMG 29542</strain>
    </source>
</reference>
<protein>
    <submittedName>
        <fullName evidence="1">Uncharacterized protein</fullName>
    </submittedName>
</protein>
<dbReference type="Proteomes" id="UP000494363">
    <property type="component" value="Unassembled WGS sequence"/>
</dbReference>
<dbReference type="EMBL" id="CADIKH010000131">
    <property type="protein sequence ID" value="CAB3774545.1"/>
    <property type="molecule type" value="Genomic_DNA"/>
</dbReference>
<evidence type="ECO:0000313" key="2">
    <source>
        <dbReference type="Proteomes" id="UP000494363"/>
    </source>
</evidence>
<proteinExistence type="predicted"/>
<evidence type="ECO:0000313" key="1">
    <source>
        <dbReference type="EMBL" id="CAB3774545.1"/>
    </source>
</evidence>
<dbReference type="AlphaFoldDB" id="A0A6J5FBF4"/>
<keyword evidence="2" id="KW-1185">Reference proteome</keyword>
<name>A0A6J5FBF4_9BURK</name>
<dbReference type="RefSeq" id="WP_175233104.1">
    <property type="nucleotide sequence ID" value="NZ_CADIKH010000131.1"/>
</dbReference>
<accession>A0A6J5FBF4</accession>
<gene>
    <name evidence="1" type="ORF">LMG29542_07922</name>
</gene>
<sequence>MGAGLGTPADWLIRSTRECALPEEAKLPAATTESAPRGEIALARGAVLKARQVRQHVWLQRLHYAKTGAKRFCDAVLNELMNKRERVGNLGNRVNLSTRGLADKITGLEHTRINALENDTKSSRPELNSHKLLKGLYPLVAGDSNVLRDVAQFARLQSILDLAFGDEASFSLPESFRPMRTTGKGISAAGIFGAKVAMGTAELSPVFEVAGAEVKGTGEWTGRRTKLQLWLAPHTARGKASGNNTAIEQSQSEHLMVSDPALKTYLASVETEGQSRLDRGIRTLEEQVNALLPMRSEMMSNGSSDNMRLEAKEVFGKKLIALVGTFKLNASDIKGT</sequence>
<organism evidence="1 2">
    <name type="scientific">Paraburkholderia humisilvae</name>
    <dbReference type="NCBI Taxonomy" id="627669"/>
    <lineage>
        <taxon>Bacteria</taxon>
        <taxon>Pseudomonadati</taxon>
        <taxon>Pseudomonadota</taxon>
        <taxon>Betaproteobacteria</taxon>
        <taxon>Burkholderiales</taxon>
        <taxon>Burkholderiaceae</taxon>
        <taxon>Paraburkholderia</taxon>
    </lineage>
</organism>